<gene>
    <name evidence="2" type="ORF">AWN90_38890</name>
</gene>
<dbReference type="STRING" id="455432.AWN90_38890"/>
<protein>
    <recommendedName>
        <fullName evidence="4">DUF3311 domain-containing protein</fullName>
    </recommendedName>
</protein>
<accession>A0A164JMW9</accession>
<evidence type="ECO:0008006" key="4">
    <source>
        <dbReference type="Google" id="ProtNLM"/>
    </source>
</evidence>
<dbReference type="AlphaFoldDB" id="A0A164JMW9"/>
<sequence length="101" mass="10986">MSEPTPPDGAEPPAIPLRRRGPVLWLLTLPGVLYLLAPVVANRIEPRVFGIPFLVFYLLAVTAATGPLVGLVARFDPAYRLGAPEFVPADRDTPRMPEDRG</sequence>
<dbReference type="Pfam" id="PF11755">
    <property type="entry name" value="DUF3311"/>
    <property type="match status" value="1"/>
</dbReference>
<keyword evidence="1" id="KW-0472">Membrane</keyword>
<feature type="transmembrane region" description="Helical" evidence="1">
    <location>
        <begin position="53"/>
        <end position="73"/>
    </location>
</feature>
<organism evidence="2 3">
    <name type="scientific">Nocardia terpenica</name>
    <dbReference type="NCBI Taxonomy" id="455432"/>
    <lineage>
        <taxon>Bacteria</taxon>
        <taxon>Bacillati</taxon>
        <taxon>Actinomycetota</taxon>
        <taxon>Actinomycetes</taxon>
        <taxon>Mycobacteriales</taxon>
        <taxon>Nocardiaceae</taxon>
        <taxon>Nocardia</taxon>
    </lineage>
</organism>
<proteinExistence type="predicted"/>
<keyword evidence="1" id="KW-0812">Transmembrane</keyword>
<evidence type="ECO:0000256" key="1">
    <source>
        <dbReference type="SAM" id="Phobius"/>
    </source>
</evidence>
<evidence type="ECO:0000313" key="3">
    <source>
        <dbReference type="Proteomes" id="UP000076512"/>
    </source>
</evidence>
<name>A0A164JMW9_9NOCA</name>
<dbReference type="InterPro" id="IPR021741">
    <property type="entry name" value="DUF3311"/>
</dbReference>
<dbReference type="RefSeq" id="WP_067593709.1">
    <property type="nucleotide sequence ID" value="NZ_JABMCZ010000003.1"/>
</dbReference>
<dbReference type="EMBL" id="LWGR01000013">
    <property type="protein sequence ID" value="KZM70557.1"/>
    <property type="molecule type" value="Genomic_DNA"/>
</dbReference>
<comment type="caution">
    <text evidence="2">The sequence shown here is derived from an EMBL/GenBank/DDBJ whole genome shotgun (WGS) entry which is preliminary data.</text>
</comment>
<dbReference type="Proteomes" id="UP000076512">
    <property type="component" value="Unassembled WGS sequence"/>
</dbReference>
<feature type="transmembrane region" description="Helical" evidence="1">
    <location>
        <begin position="23"/>
        <end position="41"/>
    </location>
</feature>
<reference evidence="2 3" key="1">
    <citation type="submission" date="2016-04" db="EMBL/GenBank/DDBJ databases">
        <authorList>
            <person name="Evans L.H."/>
            <person name="Alamgir A."/>
            <person name="Owens N."/>
            <person name="Weber N.D."/>
            <person name="Virtaneva K."/>
            <person name="Barbian K."/>
            <person name="Babar A."/>
            <person name="Rosenke K."/>
        </authorList>
    </citation>
    <scope>NUCLEOTIDE SEQUENCE [LARGE SCALE GENOMIC DNA]</scope>
    <source>
        <strain evidence="2 3">IFM 0406</strain>
    </source>
</reference>
<evidence type="ECO:0000313" key="2">
    <source>
        <dbReference type="EMBL" id="KZM70557.1"/>
    </source>
</evidence>
<keyword evidence="3" id="KW-1185">Reference proteome</keyword>
<keyword evidence="1" id="KW-1133">Transmembrane helix</keyword>
<dbReference type="OrthoDB" id="4950461at2"/>